<evidence type="ECO:0000256" key="1">
    <source>
        <dbReference type="SAM" id="Coils"/>
    </source>
</evidence>
<organism evidence="2 3">
    <name type="scientific">Blattamonas nauphoetae</name>
    <dbReference type="NCBI Taxonomy" id="2049346"/>
    <lineage>
        <taxon>Eukaryota</taxon>
        <taxon>Metamonada</taxon>
        <taxon>Preaxostyla</taxon>
        <taxon>Oxymonadida</taxon>
        <taxon>Blattamonas</taxon>
    </lineage>
</organism>
<evidence type="ECO:0000313" key="3">
    <source>
        <dbReference type="Proteomes" id="UP001281761"/>
    </source>
</evidence>
<keyword evidence="1" id="KW-0175">Coiled coil</keyword>
<feature type="coiled-coil region" evidence="1">
    <location>
        <begin position="31"/>
        <end position="58"/>
    </location>
</feature>
<keyword evidence="3" id="KW-1185">Reference proteome</keyword>
<dbReference type="EMBL" id="JARBJD010000203">
    <property type="protein sequence ID" value="KAK2947378.1"/>
    <property type="molecule type" value="Genomic_DNA"/>
</dbReference>
<gene>
    <name evidence="2" type="ORF">BLNAU_17698</name>
</gene>
<comment type="caution">
    <text evidence="2">The sequence shown here is derived from an EMBL/GenBank/DDBJ whole genome shotgun (WGS) entry which is preliminary data.</text>
</comment>
<dbReference type="Proteomes" id="UP001281761">
    <property type="component" value="Unassembled WGS sequence"/>
</dbReference>
<reference evidence="2 3" key="1">
    <citation type="journal article" date="2022" name="bioRxiv">
        <title>Genomics of Preaxostyla Flagellates Illuminates Evolutionary Transitions and the Path Towards Mitochondrial Loss.</title>
        <authorList>
            <person name="Novak L.V.F."/>
            <person name="Treitli S.C."/>
            <person name="Pyrih J."/>
            <person name="Halakuc P."/>
            <person name="Pipaliya S.V."/>
            <person name="Vacek V."/>
            <person name="Brzon O."/>
            <person name="Soukal P."/>
            <person name="Eme L."/>
            <person name="Dacks J.B."/>
            <person name="Karnkowska A."/>
            <person name="Elias M."/>
            <person name="Hampl V."/>
        </authorList>
    </citation>
    <scope>NUCLEOTIDE SEQUENCE [LARGE SCALE GENOMIC DNA]</scope>
    <source>
        <strain evidence="2">NAU3</strain>
        <tissue evidence="2">Gut</tissue>
    </source>
</reference>
<proteinExistence type="predicted"/>
<name>A0ABQ9X6G8_9EUKA</name>
<evidence type="ECO:0000313" key="2">
    <source>
        <dbReference type="EMBL" id="KAK2947378.1"/>
    </source>
</evidence>
<protein>
    <submittedName>
        <fullName evidence="2">Uncharacterized protein</fullName>
    </submittedName>
</protein>
<accession>A0ABQ9X6G8</accession>
<sequence>MISHPTTGNPIEASDLSNDFYKDFRQLVSSVDALKEQNAILRKRVDHLESDLETSKQTILIQQTQINLQNEKLVQSKSDVENLHRTATTTSTNQLVHLFNRIESEIPNRGCQHSSQY</sequence>